<reference evidence="2 3" key="1">
    <citation type="submission" date="2013-11" db="EMBL/GenBank/DDBJ databases">
        <title>The Genome Sequence of Fusobacterium sp. 7_1.</title>
        <authorList>
            <consortium name="The Broad Institute Genome Sequencing Platform"/>
            <person name="Earl A."/>
            <person name="Ward D."/>
            <person name="Feldgarden M."/>
            <person name="Gevers D."/>
            <person name="Strauss J."/>
            <person name="Ambrose C.E."/>
            <person name="Allen-Vercoe E."/>
            <person name="Walker B."/>
            <person name="Young S.K."/>
            <person name="Zeng Q."/>
            <person name="Gargeya S."/>
            <person name="Fitzgerald M."/>
            <person name="Haas B."/>
            <person name="Abouelleil A."/>
            <person name="Alvarado L."/>
            <person name="Arachchi H.M."/>
            <person name="Berlin A.M."/>
            <person name="Chapman S.B."/>
            <person name="Goldberg J."/>
            <person name="Griggs A."/>
            <person name="Gujja S."/>
            <person name="Hansen M."/>
            <person name="Howarth C."/>
            <person name="Imamovic A."/>
            <person name="Larimer J."/>
            <person name="McCowen C."/>
            <person name="Montmayeur A."/>
            <person name="Murphy C."/>
            <person name="Neiman D."/>
            <person name="Pearson M."/>
            <person name="Priest M."/>
            <person name="Roberts A."/>
            <person name="Saif S."/>
            <person name="Shea T."/>
            <person name="Sisk P."/>
            <person name="Sykes S."/>
            <person name="Wortman J."/>
            <person name="Nusbaum C."/>
            <person name="Birren B."/>
        </authorList>
    </citation>
    <scope>NUCLEOTIDE SEQUENCE [LARGE SCALE GENOMIC DNA]</scope>
    <source>
        <strain evidence="2 3">7_1</strain>
    </source>
</reference>
<dbReference type="RefSeq" id="WP_016361415.1">
    <property type="nucleotide sequence ID" value="NZ_AKBT01000001.1"/>
</dbReference>
<keyword evidence="1" id="KW-0732">Signal</keyword>
<feature type="chain" id="PRO_5007304053" description="Lipoprotein" evidence="1">
    <location>
        <begin position="19"/>
        <end position="98"/>
    </location>
</feature>
<proteinExistence type="predicted"/>
<dbReference type="AlphaFoldDB" id="A0A140PVG4"/>
<evidence type="ECO:0000313" key="2">
    <source>
        <dbReference type="EMBL" id="EEO43408.2"/>
    </source>
</evidence>
<dbReference type="KEGG" id="fne:FSDG_01967"/>
<accession>A0A140PVG4</accession>
<name>A0A140PVG4_9FUSO</name>
<evidence type="ECO:0008006" key="4">
    <source>
        <dbReference type="Google" id="ProtNLM"/>
    </source>
</evidence>
<dbReference type="Proteomes" id="UP000002799">
    <property type="component" value="Chromosome"/>
</dbReference>
<gene>
    <name evidence="2" type="ORF">FSDG_01967</name>
</gene>
<evidence type="ECO:0000313" key="3">
    <source>
        <dbReference type="Proteomes" id="UP000002799"/>
    </source>
</evidence>
<organism evidence="2">
    <name type="scientific">Fusobacterium animalis 7_1</name>
    <dbReference type="NCBI Taxonomy" id="457405"/>
    <lineage>
        <taxon>Bacteria</taxon>
        <taxon>Fusobacteriati</taxon>
        <taxon>Fusobacteriota</taxon>
        <taxon>Fusobacteriia</taxon>
        <taxon>Fusobacteriales</taxon>
        <taxon>Fusobacteriaceae</taxon>
        <taxon>Fusobacterium</taxon>
    </lineage>
</organism>
<dbReference type="HOGENOM" id="CLU_2436552_0_0_0"/>
<dbReference type="EMBL" id="CP007062">
    <property type="protein sequence ID" value="EEO43408.2"/>
    <property type="molecule type" value="Genomic_DNA"/>
</dbReference>
<evidence type="ECO:0000256" key="1">
    <source>
        <dbReference type="SAM" id="SignalP"/>
    </source>
</evidence>
<dbReference type="PROSITE" id="PS51257">
    <property type="entry name" value="PROKAR_LIPOPROTEIN"/>
    <property type="match status" value="1"/>
</dbReference>
<protein>
    <recommendedName>
        <fullName evidence="4">Lipoprotein</fullName>
    </recommendedName>
</protein>
<sequence length="98" mass="11568">MKKLVMLILLSLSLVACGEKFPYTSKSEKVKLLKEYQEAYNKLDESADEKETDKVFEKAQKIFEITKELEKRSWDGDEKASKEIEEWNKLVIEMNIEF</sequence>
<feature type="signal peptide" evidence="1">
    <location>
        <begin position="1"/>
        <end position="18"/>
    </location>
</feature>